<protein>
    <submittedName>
        <fullName evidence="2">TIGR02452 family protein</fullName>
    </submittedName>
</protein>
<dbReference type="InterPro" id="IPR012664">
    <property type="entry name" value="CHP02452"/>
</dbReference>
<evidence type="ECO:0000313" key="2">
    <source>
        <dbReference type="EMBL" id="PDX85270.1"/>
    </source>
</evidence>
<accession>A0A2A7B1P4</accession>
<name>A0A2A7B1P4_9FIRM</name>
<dbReference type="Proteomes" id="UP000220480">
    <property type="component" value="Unassembled WGS sequence"/>
</dbReference>
<dbReference type="InterPro" id="IPR019261">
    <property type="entry name" value="PARG_cat_microbial"/>
</dbReference>
<gene>
    <name evidence="2" type="ORF">CGS59_01405</name>
</gene>
<feature type="domain" description="Microbial-type PARG catalytic" evidence="1">
    <location>
        <begin position="28"/>
        <end position="150"/>
    </location>
</feature>
<dbReference type="EMBL" id="NMTZ01000002">
    <property type="protein sequence ID" value="PDX85270.1"/>
    <property type="molecule type" value="Genomic_DNA"/>
</dbReference>
<reference evidence="2 3" key="1">
    <citation type="journal article" date="2017" name="Front. Microbiol.">
        <title>New Insights into the Diversity of the Genus Faecalibacterium.</title>
        <authorList>
            <person name="Benevides L."/>
            <person name="Burman S."/>
            <person name="Martin R."/>
            <person name="Robert V."/>
            <person name="Thomas M."/>
            <person name="Miquel S."/>
            <person name="Chain F."/>
            <person name="Sokol H."/>
            <person name="Bermudez-Humaran L.G."/>
            <person name="Morrison M."/>
            <person name="Langella P."/>
            <person name="Azevedo V.A."/>
            <person name="Chatel J.M."/>
            <person name="Soares S."/>
        </authorList>
    </citation>
    <scope>NUCLEOTIDE SEQUENCE [LARGE SCALE GENOMIC DNA]</scope>
    <source>
        <strain evidence="2 3">CNCM I 4644</strain>
    </source>
</reference>
<proteinExistence type="predicted"/>
<dbReference type="NCBIfam" id="TIGR02452">
    <property type="entry name" value="TIGR02452 family protein"/>
    <property type="match status" value="1"/>
</dbReference>
<dbReference type="PANTHER" id="PTHR35596">
    <property type="entry name" value="DUF2263 DOMAIN-CONTAINING PROTEIN"/>
    <property type="match status" value="1"/>
</dbReference>
<comment type="caution">
    <text evidence="2">The sequence shown here is derived from an EMBL/GenBank/DDBJ whole genome shotgun (WGS) entry which is preliminary data.</text>
</comment>
<dbReference type="Pfam" id="PF10021">
    <property type="entry name" value="PARG_cat_microb"/>
    <property type="match status" value="1"/>
</dbReference>
<dbReference type="SUPFAM" id="SSF52949">
    <property type="entry name" value="Macro domain-like"/>
    <property type="match status" value="1"/>
</dbReference>
<evidence type="ECO:0000259" key="1">
    <source>
        <dbReference type="Pfam" id="PF10021"/>
    </source>
</evidence>
<dbReference type="RefSeq" id="WP_097778618.1">
    <property type="nucleotide sequence ID" value="NZ_NMTZ01000002.1"/>
</dbReference>
<dbReference type="PANTHER" id="PTHR35596:SF1">
    <property type="entry name" value="MICROBIAL-TYPE PARG CATALYTIC DOMAIN-CONTAINING PROTEIN"/>
    <property type="match status" value="1"/>
</dbReference>
<sequence length="283" mass="31844">MGRQENVEIFEDTQRLYRSNERLISAIKNSSAAQECFTGTGRHWYGPEHRVYQKPAQTVISPKRTLEAAEVYAYAGKKVCVLNFASATNPGGGVVKGSSAQEEAICRCSTLYPNLKAERAWEKFYAPHRRAHEPLHNDDCIYTSGVMVFKSDTDYPQLLPEEKWYSVNVLTCAAPNLRERPSNEMNAGDGDAAVHISKEDLQALHEKRMRRVLEIAWAKGNEVVILGAFGCGAFRNPPAVVAQAMKTVVQEYRMRFETIEFAVYCGAQYDTNYRVFQQVLGGM</sequence>
<organism evidence="2 3">
    <name type="scientific">Faecalibacterium prausnitzii</name>
    <dbReference type="NCBI Taxonomy" id="853"/>
    <lineage>
        <taxon>Bacteria</taxon>
        <taxon>Bacillati</taxon>
        <taxon>Bacillota</taxon>
        <taxon>Clostridia</taxon>
        <taxon>Eubacteriales</taxon>
        <taxon>Oscillospiraceae</taxon>
        <taxon>Faecalibacterium</taxon>
    </lineage>
</organism>
<dbReference type="InterPro" id="IPR043472">
    <property type="entry name" value="Macro_dom-like"/>
</dbReference>
<dbReference type="AlphaFoldDB" id="A0A2A7B1P4"/>
<dbReference type="Gene3D" id="3.40.220.10">
    <property type="entry name" value="Leucine Aminopeptidase, subunit E, domain 1"/>
    <property type="match status" value="1"/>
</dbReference>
<evidence type="ECO:0000313" key="3">
    <source>
        <dbReference type="Proteomes" id="UP000220480"/>
    </source>
</evidence>